<dbReference type="InterPro" id="IPR018035">
    <property type="entry name" value="Flagellar_FliH/T3SS_HrpE"/>
</dbReference>
<keyword evidence="8" id="KW-0969">Cilium</keyword>
<evidence type="ECO:0000256" key="5">
    <source>
        <dbReference type="ARBA" id="ARBA00022927"/>
    </source>
</evidence>
<evidence type="ECO:0000256" key="6">
    <source>
        <dbReference type="ARBA" id="ARBA00023225"/>
    </source>
</evidence>
<accession>A0A7Z0ECQ3</accession>
<comment type="caution">
    <text evidence="8">The sequence shown here is derived from an EMBL/GenBank/DDBJ whole genome shotgun (WGS) entry which is preliminary data.</text>
</comment>
<reference evidence="8 9" key="1">
    <citation type="submission" date="2020-07" db="EMBL/GenBank/DDBJ databases">
        <title>Sequencing the genomes of 1000 actinobacteria strains.</title>
        <authorList>
            <person name="Klenk H.-P."/>
        </authorList>
    </citation>
    <scope>NUCLEOTIDE SEQUENCE [LARGE SCALE GENOMIC DNA]</scope>
    <source>
        <strain evidence="8 9">LI1</strain>
    </source>
</reference>
<dbReference type="PANTHER" id="PTHR34982">
    <property type="entry name" value="YOP PROTEINS TRANSLOCATION PROTEIN L"/>
    <property type="match status" value="1"/>
</dbReference>
<name>A0A7Z0ECQ3_9MICO</name>
<dbReference type="RefSeq" id="WP_179577624.1">
    <property type="nucleotide sequence ID" value="NZ_JACCFM010000001.1"/>
</dbReference>
<sequence>MSSPAFTTTAFPTIRSIDAERELASARTRGHAAGYAEGIRRAEQESAVRELARQSAADAQRARDGELLAHGRAVLAAATSALHARVVETIESVESALAVASLELAEAVLGSELSRGETSARTALVRALGQDDARFAVSIRLHPNDLEVLRASDSDDVGVPLVADTALRPGDAIVELPVGYLDVQIASALERARAALVGSSR</sequence>
<evidence type="ECO:0000313" key="8">
    <source>
        <dbReference type="EMBL" id="NYJ18760.1"/>
    </source>
</evidence>
<dbReference type="GO" id="GO:0044781">
    <property type="term" value="P:bacterial-type flagellum organization"/>
    <property type="evidence" value="ECO:0007669"/>
    <property type="project" value="UniProtKB-KW"/>
</dbReference>
<evidence type="ECO:0000313" key="9">
    <source>
        <dbReference type="Proteomes" id="UP000537260"/>
    </source>
</evidence>
<dbReference type="GO" id="GO:0005829">
    <property type="term" value="C:cytosol"/>
    <property type="evidence" value="ECO:0007669"/>
    <property type="project" value="TreeGrafter"/>
</dbReference>
<dbReference type="GO" id="GO:0015031">
    <property type="term" value="P:protein transport"/>
    <property type="evidence" value="ECO:0007669"/>
    <property type="project" value="UniProtKB-KW"/>
</dbReference>
<feature type="domain" description="Flagellar assembly protein FliH/Type III secretion system HrpE" evidence="7">
    <location>
        <begin position="75"/>
        <end position="191"/>
    </location>
</feature>
<keyword evidence="3" id="KW-0813">Transport</keyword>
<dbReference type="PANTHER" id="PTHR34982:SF1">
    <property type="entry name" value="FLAGELLAR ASSEMBLY PROTEIN FLIH"/>
    <property type="match status" value="1"/>
</dbReference>
<keyword evidence="4" id="KW-1005">Bacterial flagellum biogenesis</keyword>
<keyword evidence="5" id="KW-0653">Protein transport</keyword>
<proteinExistence type="inferred from homology"/>
<dbReference type="Pfam" id="PF02108">
    <property type="entry name" value="FliH"/>
    <property type="match status" value="1"/>
</dbReference>
<evidence type="ECO:0000256" key="2">
    <source>
        <dbReference type="ARBA" id="ARBA00006602"/>
    </source>
</evidence>
<evidence type="ECO:0000256" key="1">
    <source>
        <dbReference type="ARBA" id="ARBA00003041"/>
    </source>
</evidence>
<comment type="similarity">
    <text evidence="2">Belongs to the FliH family.</text>
</comment>
<keyword evidence="6" id="KW-1006">Bacterial flagellum protein export</keyword>
<protein>
    <submittedName>
        <fullName evidence="8">Flagellar assembly protein FliH</fullName>
    </submittedName>
</protein>
<evidence type="ECO:0000256" key="4">
    <source>
        <dbReference type="ARBA" id="ARBA00022795"/>
    </source>
</evidence>
<dbReference type="InterPro" id="IPR051472">
    <property type="entry name" value="T3SS_Stator/FliH"/>
</dbReference>
<keyword evidence="9" id="KW-1185">Reference proteome</keyword>
<dbReference type="AlphaFoldDB" id="A0A7Z0ECQ3"/>
<comment type="function">
    <text evidence="1">Needed for flagellar regrowth and assembly.</text>
</comment>
<dbReference type="EMBL" id="JACCFM010000001">
    <property type="protein sequence ID" value="NYJ18760.1"/>
    <property type="molecule type" value="Genomic_DNA"/>
</dbReference>
<keyword evidence="8" id="KW-0282">Flagellum</keyword>
<organism evidence="8 9">
    <name type="scientific">Glaciibacter psychrotolerans</name>
    <dbReference type="NCBI Taxonomy" id="670054"/>
    <lineage>
        <taxon>Bacteria</taxon>
        <taxon>Bacillati</taxon>
        <taxon>Actinomycetota</taxon>
        <taxon>Actinomycetes</taxon>
        <taxon>Micrococcales</taxon>
        <taxon>Microbacteriaceae</taxon>
        <taxon>Glaciibacter</taxon>
    </lineage>
</organism>
<evidence type="ECO:0000259" key="7">
    <source>
        <dbReference type="Pfam" id="PF02108"/>
    </source>
</evidence>
<keyword evidence="8" id="KW-0966">Cell projection</keyword>
<evidence type="ECO:0000256" key="3">
    <source>
        <dbReference type="ARBA" id="ARBA00022448"/>
    </source>
</evidence>
<dbReference type="Proteomes" id="UP000537260">
    <property type="component" value="Unassembled WGS sequence"/>
</dbReference>
<gene>
    <name evidence="8" type="ORF">HNR05_000551</name>
</gene>